<organism evidence="1 2">
    <name type="scientific">Elysia crispata</name>
    <name type="common">lettuce slug</name>
    <dbReference type="NCBI Taxonomy" id="231223"/>
    <lineage>
        <taxon>Eukaryota</taxon>
        <taxon>Metazoa</taxon>
        <taxon>Spiralia</taxon>
        <taxon>Lophotrochozoa</taxon>
        <taxon>Mollusca</taxon>
        <taxon>Gastropoda</taxon>
        <taxon>Heterobranchia</taxon>
        <taxon>Euthyneura</taxon>
        <taxon>Panpulmonata</taxon>
        <taxon>Sacoglossa</taxon>
        <taxon>Placobranchoidea</taxon>
        <taxon>Plakobranchidae</taxon>
        <taxon>Elysia</taxon>
    </lineage>
</organism>
<gene>
    <name evidence="1" type="ORF">RRG08_021798</name>
</gene>
<protein>
    <submittedName>
        <fullName evidence="1">Uncharacterized protein</fullName>
    </submittedName>
</protein>
<accession>A0AAE0ZZZ0</accession>
<proteinExistence type="predicted"/>
<comment type="caution">
    <text evidence="1">The sequence shown here is derived from an EMBL/GenBank/DDBJ whole genome shotgun (WGS) entry which is preliminary data.</text>
</comment>
<reference evidence="1" key="1">
    <citation type="journal article" date="2023" name="G3 (Bethesda)">
        <title>A reference genome for the long-term kleptoplast-retaining sea slug Elysia crispata morphotype clarki.</title>
        <authorList>
            <person name="Eastman K.E."/>
            <person name="Pendleton A.L."/>
            <person name="Shaikh M.A."/>
            <person name="Suttiyut T."/>
            <person name="Ogas R."/>
            <person name="Tomko P."/>
            <person name="Gavelis G."/>
            <person name="Widhalm J.R."/>
            <person name="Wisecaver J.H."/>
        </authorList>
    </citation>
    <scope>NUCLEOTIDE SEQUENCE</scope>
    <source>
        <strain evidence="1">ECLA1</strain>
    </source>
</reference>
<name>A0AAE0ZZZ0_9GAST</name>
<sequence length="73" mass="8417">MLYLSTPFSPHCAPVWPSLSDFDPPYSRPLTNGARLSGSRRFPGHSERAQHFLHGHYRTGSDSWRISRDYRSI</sequence>
<dbReference type="EMBL" id="JAWDGP010003066">
    <property type="protein sequence ID" value="KAK3777687.1"/>
    <property type="molecule type" value="Genomic_DNA"/>
</dbReference>
<evidence type="ECO:0000313" key="2">
    <source>
        <dbReference type="Proteomes" id="UP001283361"/>
    </source>
</evidence>
<keyword evidence="2" id="KW-1185">Reference proteome</keyword>
<dbReference type="AlphaFoldDB" id="A0AAE0ZZZ0"/>
<dbReference type="Proteomes" id="UP001283361">
    <property type="component" value="Unassembled WGS sequence"/>
</dbReference>
<evidence type="ECO:0000313" key="1">
    <source>
        <dbReference type="EMBL" id="KAK3777687.1"/>
    </source>
</evidence>